<evidence type="ECO:0000313" key="1">
    <source>
        <dbReference type="EMBL" id="AAP98139.1"/>
    </source>
</evidence>
<reference evidence="1" key="1">
    <citation type="submission" date="2002-05" db="EMBL/GenBank/DDBJ databases">
        <title>The genome sequence of Chlamydia pneumoniae TW183 and comparison with other Chlamydia strains based on whole genome sequence analysis.</title>
        <authorList>
            <person name="Geng M.M."/>
            <person name="Schuhmacher A."/>
            <person name="Muehldorfer I."/>
            <person name="Bensch K.W."/>
            <person name="Schaefer K.P."/>
            <person name="Schneider S."/>
            <person name="Pohl T."/>
            <person name="Essig A."/>
            <person name="Marre R."/>
            <person name="Melchers K."/>
        </authorList>
    </citation>
    <scope>NUCLEOTIDE SEQUENCE [LARGE SCALE GENOMIC DNA]</scope>
    <source>
        <strain evidence="1">TW-183</strain>
    </source>
</reference>
<dbReference type="EMBL" id="AE009440">
    <property type="protein sequence ID" value="AAP98139.1"/>
    <property type="molecule type" value="Genomic_DNA"/>
</dbReference>
<sequence>MIFELFFLRKFLDSTKNSLSSYKIESTPPTAVQSRVRSKKLNTRIRRQLFLNYCITIIPI</sequence>
<evidence type="ECO:0000313" key="2">
    <source>
        <dbReference type="Proteomes" id="UP000000424"/>
    </source>
</evidence>
<protein>
    <submittedName>
        <fullName evidence="1">Uncharacterized protein</fullName>
    </submittedName>
</protein>
<name>A0ABN3YPK6_CHLPN</name>
<accession>A0ABN3YPK6</accession>
<dbReference type="Proteomes" id="UP000000424">
    <property type="component" value="Chromosome"/>
</dbReference>
<keyword evidence="2" id="KW-1185">Reference proteome</keyword>
<gene>
    <name evidence="1" type="ordered locus">CpB0206</name>
</gene>
<organism evidence="1 2">
    <name type="scientific">Chlamydia pneumoniae</name>
    <name type="common">Chlamydophila pneumoniae</name>
    <dbReference type="NCBI Taxonomy" id="83558"/>
    <lineage>
        <taxon>Bacteria</taxon>
        <taxon>Pseudomonadati</taxon>
        <taxon>Chlamydiota</taxon>
        <taxon>Chlamydiia</taxon>
        <taxon>Chlamydiales</taxon>
        <taxon>Chlamydiaceae</taxon>
        <taxon>Chlamydia/Chlamydophila group</taxon>
        <taxon>Chlamydia</taxon>
    </lineage>
</organism>
<proteinExistence type="predicted"/>